<dbReference type="SUPFAM" id="SSF49879">
    <property type="entry name" value="SMAD/FHA domain"/>
    <property type="match status" value="1"/>
</dbReference>
<name>A0A940PR93_9MICO</name>
<comment type="caution">
    <text evidence="4">The sequence shown here is derived from an EMBL/GenBank/DDBJ whole genome shotgun (WGS) entry which is preliminary data.</text>
</comment>
<evidence type="ECO:0000256" key="1">
    <source>
        <dbReference type="ARBA" id="ARBA00022553"/>
    </source>
</evidence>
<evidence type="ECO:0000313" key="5">
    <source>
        <dbReference type="Proteomes" id="UP000675163"/>
    </source>
</evidence>
<protein>
    <recommendedName>
        <fullName evidence="3">FHA domain-containing protein</fullName>
    </recommendedName>
</protein>
<evidence type="ECO:0000256" key="2">
    <source>
        <dbReference type="SAM" id="MobiDB-lite"/>
    </source>
</evidence>
<dbReference type="AlphaFoldDB" id="A0A940PR93"/>
<proteinExistence type="predicted"/>
<evidence type="ECO:0000313" key="4">
    <source>
        <dbReference type="EMBL" id="MBP1326104.1"/>
    </source>
</evidence>
<dbReference type="InterPro" id="IPR008984">
    <property type="entry name" value="SMAD_FHA_dom_sf"/>
</dbReference>
<dbReference type="Gene3D" id="2.60.200.20">
    <property type="match status" value="1"/>
</dbReference>
<organism evidence="4 5">
    <name type="scientific">Leucobacter exalbidus</name>
    <dbReference type="NCBI Taxonomy" id="662960"/>
    <lineage>
        <taxon>Bacteria</taxon>
        <taxon>Bacillati</taxon>
        <taxon>Actinomycetota</taxon>
        <taxon>Actinomycetes</taxon>
        <taxon>Micrococcales</taxon>
        <taxon>Microbacteriaceae</taxon>
        <taxon>Leucobacter</taxon>
    </lineage>
</organism>
<dbReference type="CDD" id="cd00060">
    <property type="entry name" value="FHA"/>
    <property type="match status" value="1"/>
</dbReference>
<feature type="domain" description="FHA" evidence="3">
    <location>
        <begin position="158"/>
        <end position="210"/>
    </location>
</feature>
<evidence type="ECO:0000259" key="3">
    <source>
        <dbReference type="PROSITE" id="PS50006"/>
    </source>
</evidence>
<dbReference type="Pfam" id="PF00498">
    <property type="entry name" value="FHA"/>
    <property type="match status" value="1"/>
</dbReference>
<dbReference type="InterPro" id="IPR000253">
    <property type="entry name" value="FHA_dom"/>
</dbReference>
<keyword evidence="5" id="KW-1185">Reference proteome</keyword>
<accession>A0A940PR93</accession>
<feature type="region of interest" description="Disordered" evidence="2">
    <location>
        <begin position="1"/>
        <end position="26"/>
    </location>
</feature>
<dbReference type="EMBL" id="JAFIDA010000001">
    <property type="protein sequence ID" value="MBP1326104.1"/>
    <property type="molecule type" value="Genomic_DNA"/>
</dbReference>
<keyword evidence="1" id="KW-0597">Phosphoprotein</keyword>
<sequence>MAPAPQVTPTSAPAPHPGNYTATPAPSQAFEELQPLYLPEVPAAPFAEAPAAAEAPVAEAPVVEAPATPLYEAPSPQPVYAPPAAEPATHAVEPGPALVENTVAEVVAPVAVEDVYDANAFEVDEEFEATVVLTRGRSTTRWNLVDIDGTRFPLAPSNVLGRKPASGPEGAQYIALSDPERVLSRTHLLLEVENDELWITDLNSTNGTEIFEDENDMRPCEALSRYAVTVDQSLSLGGRSITFDGPGSL</sequence>
<dbReference type="Proteomes" id="UP000675163">
    <property type="component" value="Unassembled WGS sequence"/>
</dbReference>
<dbReference type="RefSeq" id="WP_209705064.1">
    <property type="nucleotide sequence ID" value="NZ_JAFIDA010000001.1"/>
</dbReference>
<dbReference type="PROSITE" id="PS50006">
    <property type="entry name" value="FHA_DOMAIN"/>
    <property type="match status" value="1"/>
</dbReference>
<gene>
    <name evidence="4" type="ORF">JOF28_001336</name>
</gene>
<reference evidence="4" key="1">
    <citation type="submission" date="2021-02" db="EMBL/GenBank/DDBJ databases">
        <title>Sequencing the genomes of 1000 actinobacteria strains.</title>
        <authorList>
            <person name="Klenk H.-P."/>
        </authorList>
    </citation>
    <scope>NUCLEOTIDE SEQUENCE</scope>
    <source>
        <strain evidence="4">DSM 22850</strain>
    </source>
</reference>